<name>A0A9D2N2S1_9FIRM</name>
<feature type="transmembrane region" description="Helical" evidence="2">
    <location>
        <begin position="164"/>
        <end position="188"/>
    </location>
</feature>
<evidence type="ECO:0000259" key="3">
    <source>
        <dbReference type="PROSITE" id="PS50943"/>
    </source>
</evidence>
<organism evidence="4 5">
    <name type="scientific">Candidatus Blautia merdigallinarum</name>
    <dbReference type="NCBI Taxonomy" id="2838495"/>
    <lineage>
        <taxon>Bacteria</taxon>
        <taxon>Bacillati</taxon>
        <taxon>Bacillota</taxon>
        <taxon>Clostridia</taxon>
        <taxon>Lachnospirales</taxon>
        <taxon>Lachnospiraceae</taxon>
        <taxon>Blautia</taxon>
    </lineage>
</organism>
<dbReference type="CDD" id="cd00093">
    <property type="entry name" value="HTH_XRE"/>
    <property type="match status" value="1"/>
</dbReference>
<dbReference type="EMBL" id="DWWV01000038">
    <property type="protein sequence ID" value="HJC09820.1"/>
    <property type="molecule type" value="Genomic_DNA"/>
</dbReference>
<dbReference type="Gene3D" id="1.10.260.40">
    <property type="entry name" value="lambda repressor-like DNA-binding domains"/>
    <property type="match status" value="1"/>
</dbReference>
<dbReference type="Pfam" id="PF20563">
    <property type="entry name" value="DUF6773"/>
    <property type="match status" value="1"/>
</dbReference>
<dbReference type="PANTHER" id="PTHR46558:SF11">
    <property type="entry name" value="HTH-TYPE TRANSCRIPTIONAL REGULATOR XRE"/>
    <property type="match status" value="1"/>
</dbReference>
<dbReference type="InterPro" id="IPR046664">
    <property type="entry name" value="DUF6773"/>
</dbReference>
<dbReference type="AlphaFoldDB" id="A0A9D2N2S1"/>
<dbReference type="Pfam" id="PF01381">
    <property type="entry name" value="HTH_3"/>
    <property type="match status" value="1"/>
</dbReference>
<accession>A0A9D2N2S1</accession>
<reference evidence="4" key="2">
    <citation type="submission" date="2021-04" db="EMBL/GenBank/DDBJ databases">
        <authorList>
            <person name="Gilroy R."/>
        </authorList>
    </citation>
    <scope>NUCLEOTIDE SEQUENCE</scope>
    <source>
        <strain evidence="4">ChiSxjej6B18-287</strain>
    </source>
</reference>
<evidence type="ECO:0000313" key="4">
    <source>
        <dbReference type="EMBL" id="HJC09820.1"/>
    </source>
</evidence>
<dbReference type="InterPro" id="IPR010982">
    <property type="entry name" value="Lambda_DNA-bd_dom_sf"/>
</dbReference>
<comment type="caution">
    <text evidence="4">The sequence shown here is derived from an EMBL/GenBank/DDBJ whole genome shotgun (WGS) entry which is preliminary data.</text>
</comment>
<evidence type="ECO:0000256" key="2">
    <source>
        <dbReference type="SAM" id="Phobius"/>
    </source>
</evidence>
<dbReference type="GO" id="GO:0003677">
    <property type="term" value="F:DNA binding"/>
    <property type="evidence" value="ECO:0007669"/>
    <property type="project" value="UniProtKB-KW"/>
</dbReference>
<feature type="transmembrane region" description="Helical" evidence="2">
    <location>
        <begin position="200"/>
        <end position="218"/>
    </location>
</feature>
<dbReference type="InterPro" id="IPR001387">
    <property type="entry name" value="Cro/C1-type_HTH"/>
</dbReference>
<dbReference type="SUPFAM" id="SSF47413">
    <property type="entry name" value="lambda repressor-like DNA-binding domains"/>
    <property type="match status" value="1"/>
</dbReference>
<keyword evidence="2" id="KW-1133">Transmembrane helix</keyword>
<keyword evidence="1" id="KW-0238">DNA-binding</keyword>
<keyword evidence="2" id="KW-0472">Membrane</keyword>
<dbReference type="PANTHER" id="PTHR46558">
    <property type="entry name" value="TRACRIPTIONAL REGULATORY PROTEIN-RELATED-RELATED"/>
    <property type="match status" value="1"/>
</dbReference>
<feature type="transmembrane region" description="Helical" evidence="2">
    <location>
        <begin position="133"/>
        <end position="152"/>
    </location>
</feature>
<feature type="transmembrane region" description="Helical" evidence="2">
    <location>
        <begin position="99"/>
        <end position="121"/>
    </location>
</feature>
<dbReference type="PROSITE" id="PS50943">
    <property type="entry name" value="HTH_CROC1"/>
    <property type="match status" value="1"/>
</dbReference>
<reference evidence="4" key="1">
    <citation type="journal article" date="2021" name="PeerJ">
        <title>Extensive microbial diversity within the chicken gut microbiome revealed by metagenomics and culture.</title>
        <authorList>
            <person name="Gilroy R."/>
            <person name="Ravi A."/>
            <person name="Getino M."/>
            <person name="Pursley I."/>
            <person name="Horton D.L."/>
            <person name="Alikhan N.F."/>
            <person name="Baker D."/>
            <person name="Gharbi K."/>
            <person name="Hall N."/>
            <person name="Watson M."/>
            <person name="Adriaenssens E.M."/>
            <person name="Foster-Nyarko E."/>
            <person name="Jarju S."/>
            <person name="Secka A."/>
            <person name="Antonio M."/>
            <person name="Oren A."/>
            <person name="Chaudhuri R.R."/>
            <person name="La Ragione R."/>
            <person name="Hildebrand F."/>
            <person name="Pallen M.J."/>
        </authorList>
    </citation>
    <scope>NUCLEOTIDE SEQUENCE</scope>
    <source>
        <strain evidence="4">ChiSxjej6B18-287</strain>
    </source>
</reference>
<proteinExistence type="predicted"/>
<evidence type="ECO:0000256" key="1">
    <source>
        <dbReference type="ARBA" id="ARBA00023125"/>
    </source>
</evidence>
<sequence length="231" mass="25557">MDMKKIGAFLKALRKEKGLTQEQAGEIFMVTGRTVSRWETGVNMPDLGLLVQIAEFYDVDLNEIFSGERRNEDMDKKLKDTLLKAADYSKLEKEKKAKAGNAAFMLMFSACVIAIVIQMALTADLGRAAGETAAVIIGGIVYLALILYNGLWERRTEKKLWLTDLVVSILCGGFFSVLYGCCILKMGAERIEAVRLGTGFFVGITIVGFLVLRGLACINKKQRDKGKKVEL</sequence>
<keyword evidence="2" id="KW-0812">Transmembrane</keyword>
<dbReference type="SMART" id="SM00530">
    <property type="entry name" value="HTH_XRE"/>
    <property type="match status" value="1"/>
</dbReference>
<protein>
    <submittedName>
        <fullName evidence="4">Helix-turn-helix transcriptional regulator</fullName>
    </submittedName>
</protein>
<evidence type="ECO:0000313" key="5">
    <source>
        <dbReference type="Proteomes" id="UP000823893"/>
    </source>
</evidence>
<feature type="domain" description="HTH cro/C1-type" evidence="3">
    <location>
        <begin position="10"/>
        <end position="64"/>
    </location>
</feature>
<gene>
    <name evidence="4" type="ORF">H9935_03280</name>
</gene>
<dbReference type="Proteomes" id="UP000823893">
    <property type="component" value="Unassembled WGS sequence"/>
</dbReference>